<name>A0ABS2QEM6_9BACI</name>
<evidence type="ECO:0000313" key="3">
    <source>
        <dbReference type="Proteomes" id="UP000823486"/>
    </source>
</evidence>
<sequence>MFISVTRLRLKGKRNLPAFIWYTVKSINQAKKAEGILYSSFNKEGWHTYWTLTIWENNQSMKKYRNNGSHLKAMKVSRKIASELESMNWEADHQPPWDECKERLDNKFGRKLN</sequence>
<dbReference type="RefSeq" id="WP_204539368.1">
    <property type="nucleotide sequence ID" value="NZ_JAFBFI010000003.1"/>
</dbReference>
<dbReference type="Proteomes" id="UP000823486">
    <property type="component" value="Unassembled WGS sequence"/>
</dbReference>
<keyword evidence="2" id="KW-0503">Monooxygenase</keyword>
<comment type="caution">
    <text evidence="2">The sequence shown here is derived from an EMBL/GenBank/DDBJ whole genome shotgun (WGS) entry which is preliminary data.</text>
</comment>
<dbReference type="EMBL" id="JAFBFI010000003">
    <property type="protein sequence ID" value="MBM7691573.1"/>
    <property type="molecule type" value="Genomic_DNA"/>
</dbReference>
<dbReference type="InterPro" id="IPR011008">
    <property type="entry name" value="Dimeric_a/b-barrel"/>
</dbReference>
<keyword evidence="3" id="KW-1185">Reference proteome</keyword>
<dbReference type="GO" id="GO:0004497">
    <property type="term" value="F:monooxygenase activity"/>
    <property type="evidence" value="ECO:0007669"/>
    <property type="project" value="UniProtKB-KW"/>
</dbReference>
<keyword evidence="2" id="KW-0560">Oxidoreductase</keyword>
<dbReference type="InterPro" id="IPR021708">
    <property type="entry name" value="DUF3291"/>
</dbReference>
<feature type="domain" description="DUF3291" evidence="1">
    <location>
        <begin position="16"/>
        <end position="105"/>
    </location>
</feature>
<evidence type="ECO:0000313" key="2">
    <source>
        <dbReference type="EMBL" id="MBM7691573.1"/>
    </source>
</evidence>
<organism evidence="2 3">
    <name type="scientific">Peribacillus deserti</name>
    <dbReference type="NCBI Taxonomy" id="673318"/>
    <lineage>
        <taxon>Bacteria</taxon>
        <taxon>Bacillati</taxon>
        <taxon>Bacillota</taxon>
        <taxon>Bacilli</taxon>
        <taxon>Bacillales</taxon>
        <taxon>Bacillaceae</taxon>
        <taxon>Peribacillus</taxon>
    </lineage>
</organism>
<dbReference type="Pfam" id="PF11695">
    <property type="entry name" value="DUF3291"/>
    <property type="match status" value="1"/>
</dbReference>
<dbReference type="SUPFAM" id="SSF54909">
    <property type="entry name" value="Dimeric alpha+beta barrel"/>
    <property type="match status" value="1"/>
</dbReference>
<protein>
    <submittedName>
        <fullName evidence="2">Heme-degrading monooxygenase HmoA</fullName>
    </submittedName>
</protein>
<evidence type="ECO:0000259" key="1">
    <source>
        <dbReference type="Pfam" id="PF11695"/>
    </source>
</evidence>
<accession>A0ABS2QEM6</accession>
<reference evidence="2 3" key="1">
    <citation type="submission" date="2021-01" db="EMBL/GenBank/DDBJ databases">
        <title>Genomic Encyclopedia of Type Strains, Phase IV (KMG-IV): sequencing the most valuable type-strain genomes for metagenomic binning, comparative biology and taxonomic classification.</title>
        <authorList>
            <person name="Goeker M."/>
        </authorList>
    </citation>
    <scope>NUCLEOTIDE SEQUENCE [LARGE SCALE GENOMIC DNA]</scope>
    <source>
        <strain evidence="2 3">DSM 105482</strain>
    </source>
</reference>
<proteinExistence type="predicted"/>
<gene>
    <name evidence="2" type="ORF">JOC77_000980</name>
</gene>